<protein>
    <submittedName>
        <fullName evidence="1">Uncharacterized protein</fullName>
    </submittedName>
</protein>
<accession>A0AC61NPV8</accession>
<gene>
    <name evidence="1" type="ORF">K4L44_02535</name>
</gene>
<dbReference type="Proteomes" id="UP000826212">
    <property type="component" value="Chromosome"/>
</dbReference>
<dbReference type="EMBL" id="CP081303">
    <property type="protein sequence ID" value="QZE14757.1"/>
    <property type="molecule type" value="Genomic_DNA"/>
</dbReference>
<name>A0AC61NPV8_9BACT</name>
<reference evidence="1" key="1">
    <citation type="submission" date="2021-08" db="EMBL/GenBank/DDBJ databases">
        <title>Novel anaerobic bacterium isolated from sea squirt in East Sea, Republic of Korea.</title>
        <authorList>
            <person name="Nguyen T.H."/>
            <person name="Li Z."/>
            <person name="Lee Y.-J."/>
            <person name="Ko J."/>
            <person name="Kim S.-G."/>
        </authorList>
    </citation>
    <scope>NUCLEOTIDE SEQUENCE</scope>
    <source>
        <strain evidence="1">KCTC 25031</strain>
    </source>
</reference>
<evidence type="ECO:0000313" key="1">
    <source>
        <dbReference type="EMBL" id="QZE14757.1"/>
    </source>
</evidence>
<proteinExistence type="predicted"/>
<sequence length="127" mass="14918">MTIAFASILFDYTFYRDITWESRFLTVFTPFVYAAICFTSGWFFGFRSRRDIPIWDLGLRSHAITFIVCNLTHELMLGTILGLPKSFLVIQHKTLLSWSIILTIHIILYFVFRGHSIKGLKRNEIFD</sequence>
<evidence type="ECO:0000313" key="2">
    <source>
        <dbReference type="Proteomes" id="UP000826212"/>
    </source>
</evidence>
<keyword evidence="2" id="KW-1185">Reference proteome</keyword>
<organism evidence="1 2">
    <name type="scientific">Halosquirtibacter laminarini</name>
    <dbReference type="NCBI Taxonomy" id="3374600"/>
    <lineage>
        <taxon>Bacteria</taxon>
        <taxon>Pseudomonadati</taxon>
        <taxon>Bacteroidota</taxon>
        <taxon>Bacteroidia</taxon>
        <taxon>Marinilabiliales</taxon>
        <taxon>Prolixibacteraceae</taxon>
        <taxon>Halosquirtibacter</taxon>
    </lineage>
</organism>